<feature type="region of interest" description="Disordered" evidence="1">
    <location>
        <begin position="61"/>
        <end position="92"/>
    </location>
</feature>
<feature type="transmembrane region" description="Helical" evidence="2">
    <location>
        <begin position="25"/>
        <end position="50"/>
    </location>
</feature>
<keyword evidence="2" id="KW-1133">Transmembrane helix</keyword>
<protein>
    <submittedName>
        <fullName evidence="3">Uncharacterized protein</fullName>
    </submittedName>
</protein>
<keyword evidence="4" id="KW-1185">Reference proteome</keyword>
<dbReference type="EMBL" id="SKBQ01000111">
    <property type="protein sequence ID" value="TPX18499.1"/>
    <property type="molecule type" value="Genomic_DNA"/>
</dbReference>
<dbReference type="AlphaFoldDB" id="A0A507BLX5"/>
<dbReference type="InParanoid" id="A0A507BLX5"/>
<proteinExistence type="predicted"/>
<reference evidence="3 4" key="1">
    <citation type="submission" date="2019-06" db="EMBL/GenBank/DDBJ databases">
        <title>Draft genome sequence of the filamentous fungus Phialemoniopsis curvata isolated from diesel fuel.</title>
        <authorList>
            <person name="Varaljay V.A."/>
            <person name="Lyon W.J."/>
            <person name="Crouch A.L."/>
            <person name="Drake C.E."/>
            <person name="Hollomon J.M."/>
            <person name="Nadeau L.J."/>
            <person name="Nunn H.S."/>
            <person name="Stevenson B.S."/>
            <person name="Bojanowski C.L."/>
            <person name="Crookes-Goodson W.J."/>
        </authorList>
    </citation>
    <scope>NUCLEOTIDE SEQUENCE [LARGE SCALE GENOMIC DNA]</scope>
    <source>
        <strain evidence="3 4">D216</strain>
    </source>
</reference>
<comment type="caution">
    <text evidence="3">The sequence shown here is derived from an EMBL/GenBank/DDBJ whole genome shotgun (WGS) entry which is preliminary data.</text>
</comment>
<gene>
    <name evidence="3" type="ORF">E0L32_011612</name>
</gene>
<name>A0A507BLX5_9PEZI</name>
<dbReference type="GeneID" id="41979059"/>
<dbReference type="Proteomes" id="UP000319257">
    <property type="component" value="Unassembled WGS sequence"/>
</dbReference>
<keyword evidence="2" id="KW-0812">Transmembrane</keyword>
<sequence length="155" mass="16763">MAPYKRITTYRDEEHLFRRDIPGPAIGGIVIGVLIVLFWTTFLCLCCFGAHRFNRYSRSRGARRPVPQYGPGYTYKTGDNEPLNRSASPESINLAEPGHTYAYAGHAHHNQHSHLDASHPGHFHGGDSATSNHGGEKGGSDGQTTSGTGAASSTD</sequence>
<evidence type="ECO:0000313" key="3">
    <source>
        <dbReference type="EMBL" id="TPX18499.1"/>
    </source>
</evidence>
<accession>A0A507BLX5</accession>
<evidence type="ECO:0000313" key="4">
    <source>
        <dbReference type="Proteomes" id="UP000319257"/>
    </source>
</evidence>
<organism evidence="3 4">
    <name type="scientific">Thyridium curvatum</name>
    <dbReference type="NCBI Taxonomy" id="1093900"/>
    <lineage>
        <taxon>Eukaryota</taxon>
        <taxon>Fungi</taxon>
        <taxon>Dikarya</taxon>
        <taxon>Ascomycota</taxon>
        <taxon>Pezizomycotina</taxon>
        <taxon>Sordariomycetes</taxon>
        <taxon>Sordariomycetidae</taxon>
        <taxon>Thyridiales</taxon>
        <taxon>Thyridiaceae</taxon>
        <taxon>Thyridium</taxon>
    </lineage>
</organism>
<feature type="compositionally biased region" description="Low complexity" evidence="1">
    <location>
        <begin position="142"/>
        <end position="155"/>
    </location>
</feature>
<evidence type="ECO:0000256" key="1">
    <source>
        <dbReference type="SAM" id="MobiDB-lite"/>
    </source>
</evidence>
<feature type="region of interest" description="Disordered" evidence="1">
    <location>
        <begin position="109"/>
        <end position="155"/>
    </location>
</feature>
<dbReference type="RefSeq" id="XP_031000210.1">
    <property type="nucleotide sequence ID" value="XM_031134361.1"/>
</dbReference>
<keyword evidence="2" id="KW-0472">Membrane</keyword>
<evidence type="ECO:0000256" key="2">
    <source>
        <dbReference type="SAM" id="Phobius"/>
    </source>
</evidence>